<keyword evidence="7" id="KW-1185">Reference proteome</keyword>
<dbReference type="GO" id="GO:0005737">
    <property type="term" value="C:cytoplasm"/>
    <property type="evidence" value="ECO:0007669"/>
    <property type="project" value="TreeGrafter"/>
</dbReference>
<feature type="binding site" evidence="3">
    <location>
        <position position="48"/>
    </location>
    <ligand>
        <name>ATP</name>
        <dbReference type="ChEBI" id="CHEBI:30616"/>
    </ligand>
</feature>
<name>A0A0Q9YRV6_9GAMM</name>
<sequence>MREQRVNCSFINVEGKIYAIKNGECVGEGNFGKVKIIQARNRNNFAVKIEGRQKRGETDPELAIMKTLNHFHGEAERLYGKIFKGQYSHKKLYTVMDFHEGNELLRELYVGKTDETPHKNLTEEQKLLLAIRAAQAIQYLHAHKVIHADIKPANLMTRVDGDVIVMAAIDFGFSMVLNEGQKVLQDTCKGSPLYCAPEILELNYDNKGNPVSVKRAKDPASYSFASDIFALGVMFKYDFQLKMEDAFYKKIMNTDPSQRPSMDELIEALYSELEKQPNLSSVAQKMLQERQQPEEQNNQTQIDAKTIQINRSFTPLKEDAEIFKSSTKKEQALNESDNKYQHLVEVLETCKNNLDVEYKNKRHHSGWGRWFKHISSGRDARKDQMSNLTIALNTFIENPTDINMNVLKETLTNIKNDIDKEFHFLGSSGLKVMITDIEKKIETTNEQLLESSKRGPSHS</sequence>
<reference evidence="6" key="2">
    <citation type="journal article" date="2016" name="Genome Announc.">
        <title>Draft Genome Sequences of Two Novel Amoeba-Resistant Intranuclear Bacteria, 'Candidatus Berkiella cookevillensis' and 'Candidatus Berkiella aquae'.</title>
        <authorList>
            <person name="Mehari Y.T."/>
            <person name="Arivett B.A."/>
            <person name="Farone A.L."/>
            <person name="Gunderson J.H."/>
            <person name="Farone M.B."/>
        </authorList>
    </citation>
    <scope>NUCLEOTIDE SEQUENCE</scope>
    <source>
        <strain evidence="6">CC99</strain>
    </source>
</reference>
<dbReference type="GO" id="GO:0005524">
    <property type="term" value="F:ATP binding"/>
    <property type="evidence" value="ECO:0007669"/>
    <property type="project" value="UniProtKB-UniRule"/>
</dbReference>
<dbReference type="Pfam" id="PF00069">
    <property type="entry name" value="Pkinase"/>
    <property type="match status" value="1"/>
</dbReference>
<dbReference type="PROSITE" id="PS00108">
    <property type="entry name" value="PROTEIN_KINASE_ST"/>
    <property type="match status" value="1"/>
</dbReference>
<evidence type="ECO:0000256" key="1">
    <source>
        <dbReference type="ARBA" id="ARBA00022741"/>
    </source>
</evidence>
<dbReference type="EMBL" id="LKHV02000001">
    <property type="protein sequence ID" value="MCS5707665.1"/>
    <property type="molecule type" value="Genomic_DNA"/>
</dbReference>
<evidence type="ECO:0000313" key="7">
    <source>
        <dbReference type="Proteomes" id="UP000051494"/>
    </source>
</evidence>
<dbReference type="InterPro" id="IPR017441">
    <property type="entry name" value="Protein_kinase_ATP_BS"/>
</dbReference>
<protein>
    <submittedName>
        <fullName evidence="5 6">Protein kinase</fullName>
        <ecNumber evidence="5">2.7.11.1</ecNumber>
    </submittedName>
</protein>
<accession>A0A0Q9YRV6</accession>
<evidence type="ECO:0000313" key="5">
    <source>
        <dbReference type="EMBL" id="KRG19668.1"/>
    </source>
</evidence>
<reference evidence="6" key="3">
    <citation type="submission" date="2021-06" db="EMBL/GenBank/DDBJ databases">
        <title>Genomic Description and Analysis of Intracellular Bacteria, Candidatus Berkiella cookevillensis and Candidatus Berkiella aquae.</title>
        <authorList>
            <person name="Kidane D.T."/>
            <person name="Mehari Y.T."/>
            <person name="Rice F.C."/>
            <person name="Arivett B.A."/>
            <person name="Farone A.L."/>
            <person name="Berk S.G."/>
            <person name="Farone M.B."/>
        </authorList>
    </citation>
    <scope>NUCLEOTIDE SEQUENCE</scope>
    <source>
        <strain evidence="6">CC99</strain>
    </source>
</reference>
<gene>
    <name evidence="5" type="primary">afsK</name>
    <name evidence="6" type="ORF">CC99x_001970</name>
    <name evidence="5" type="ORF">CC99x_00682</name>
</gene>
<dbReference type="PROSITE" id="PS00107">
    <property type="entry name" value="PROTEIN_KINASE_ATP"/>
    <property type="match status" value="1"/>
</dbReference>
<dbReference type="Gene3D" id="1.10.510.10">
    <property type="entry name" value="Transferase(Phosphotransferase) domain 1"/>
    <property type="match status" value="1"/>
</dbReference>
<dbReference type="InterPro" id="IPR011009">
    <property type="entry name" value="Kinase-like_dom_sf"/>
</dbReference>
<proteinExistence type="predicted"/>
<evidence type="ECO:0000256" key="3">
    <source>
        <dbReference type="PROSITE-ProRule" id="PRU10141"/>
    </source>
</evidence>
<evidence type="ECO:0000313" key="6">
    <source>
        <dbReference type="EMBL" id="MCS5707665.1"/>
    </source>
</evidence>
<dbReference type="STRING" id="437022.CC99x_00682"/>
<keyword evidence="1 3" id="KW-0547">Nucleotide-binding</keyword>
<dbReference type="SMART" id="SM00220">
    <property type="entry name" value="S_TKc"/>
    <property type="match status" value="1"/>
</dbReference>
<dbReference type="PANTHER" id="PTHR44167">
    <property type="entry name" value="OVARIAN-SPECIFIC SERINE/THREONINE-PROTEIN KINASE LOK-RELATED"/>
    <property type="match status" value="1"/>
</dbReference>
<keyword evidence="5" id="KW-0808">Transferase</keyword>
<feature type="domain" description="Protein kinase" evidence="4">
    <location>
        <begin position="20"/>
        <end position="314"/>
    </location>
</feature>
<reference evidence="5" key="1">
    <citation type="submission" date="2015-09" db="EMBL/GenBank/DDBJ databases">
        <title>Draft Genome Sequences of Two Novel Amoeba-resistant Intranuclear Bacteria, Candidatus Berkiella cookevillensis and Candidatus Berkiella aquae.</title>
        <authorList>
            <person name="Mehari Y.T."/>
            <person name="Arivett B.A."/>
            <person name="Farone A.L."/>
            <person name="Gunderson J.H."/>
            <person name="Farone M.B."/>
        </authorList>
    </citation>
    <scope>NUCLEOTIDE SEQUENCE [LARGE SCALE GENOMIC DNA]</scope>
    <source>
        <strain evidence="5">CC99</strain>
    </source>
</reference>
<dbReference type="PANTHER" id="PTHR44167:SF24">
    <property type="entry name" value="SERINE_THREONINE-PROTEIN KINASE CHK2"/>
    <property type="match status" value="1"/>
</dbReference>
<dbReference type="EMBL" id="LKHV01000002">
    <property type="protein sequence ID" value="KRG19668.1"/>
    <property type="molecule type" value="Genomic_DNA"/>
</dbReference>
<keyword evidence="2 3" id="KW-0067">ATP-binding</keyword>
<dbReference type="InterPro" id="IPR008271">
    <property type="entry name" value="Ser/Thr_kinase_AS"/>
</dbReference>
<evidence type="ECO:0000259" key="4">
    <source>
        <dbReference type="PROSITE" id="PS50011"/>
    </source>
</evidence>
<dbReference type="EC" id="2.7.11.1" evidence="5"/>
<evidence type="ECO:0000256" key="2">
    <source>
        <dbReference type="ARBA" id="ARBA00022840"/>
    </source>
</evidence>
<dbReference type="RefSeq" id="WP_057623655.1">
    <property type="nucleotide sequence ID" value="NZ_LKHV02000001.1"/>
</dbReference>
<dbReference type="AlphaFoldDB" id="A0A0Q9YRV6"/>
<dbReference type="GO" id="GO:0004674">
    <property type="term" value="F:protein serine/threonine kinase activity"/>
    <property type="evidence" value="ECO:0007669"/>
    <property type="project" value="UniProtKB-EC"/>
</dbReference>
<comment type="caution">
    <text evidence="5">The sequence shown here is derived from an EMBL/GenBank/DDBJ whole genome shotgun (WGS) entry which is preliminary data.</text>
</comment>
<dbReference type="InterPro" id="IPR000719">
    <property type="entry name" value="Prot_kinase_dom"/>
</dbReference>
<organism evidence="5">
    <name type="scientific">Candidatus Berkiella cookevillensis</name>
    <dbReference type="NCBI Taxonomy" id="437022"/>
    <lineage>
        <taxon>Bacteria</taxon>
        <taxon>Pseudomonadati</taxon>
        <taxon>Pseudomonadota</taxon>
        <taxon>Gammaproteobacteria</taxon>
        <taxon>Candidatus Berkiellales</taxon>
        <taxon>Candidatus Berkiellaceae</taxon>
        <taxon>Candidatus Berkiella</taxon>
    </lineage>
</organism>
<dbReference type="OrthoDB" id="4103069at2"/>
<dbReference type="SUPFAM" id="SSF56112">
    <property type="entry name" value="Protein kinase-like (PK-like)"/>
    <property type="match status" value="1"/>
</dbReference>
<keyword evidence="5" id="KW-0418">Kinase</keyword>
<dbReference type="PROSITE" id="PS50011">
    <property type="entry name" value="PROTEIN_KINASE_DOM"/>
    <property type="match status" value="1"/>
</dbReference>
<dbReference type="Proteomes" id="UP000051494">
    <property type="component" value="Unassembled WGS sequence"/>
</dbReference>